<name>A0AAE1LA72_9NEOP</name>
<sequence length="467" mass="49277">MSRKILLAFVVVMVCALAFSNAETPDAPSFAVDDSEPQQHGRFARASECTDAQKKECVKGCRVVNGKRECLPLVSGGDGLGGGRREGETARRPIHPSGLGPAPAGYPAGHEGTHFSLHQATPAPGSGRFGSVHKMATALFIVLAAVACCGARAASTGSCDLQACRSDASLRHLHHYYGELDCKPVTKAGECCPSSYDCGHMATRDKSVCYFKGMALDVRPDVSALDPSVCLAGCFCRQTKEAGAVAMLTCAHVECPNLFNPSLIPEGCVATYSTDKCCSDGLLCSQNTTAETAKCEWKGKTYLEGQKFYPEEDPCKTCICQKGFDGTLEGPWCRKVTCGLELHYTNYITKGCAPVFFDKSSCCPIEWRCPADDDVVVAVATSKNPEDPEAPTCKWGPLTLKQGESLAAPKSGSGPCQRCRCEVPPHVTCQTDGQPCGPDPDAAPGVAAPEPDPANAPAPEVPSPVSA</sequence>
<dbReference type="InterPro" id="IPR001007">
    <property type="entry name" value="VWF_dom"/>
</dbReference>
<feature type="signal peptide" evidence="2">
    <location>
        <begin position="1"/>
        <end position="22"/>
    </location>
</feature>
<evidence type="ECO:0000256" key="2">
    <source>
        <dbReference type="SAM" id="SignalP"/>
    </source>
</evidence>
<gene>
    <name evidence="4" type="ORF">KUF71_021738</name>
</gene>
<protein>
    <submittedName>
        <fullName evidence="4">Kielin/chordin-like protein</fullName>
    </submittedName>
</protein>
<feature type="region of interest" description="Disordered" evidence="1">
    <location>
        <begin position="429"/>
        <end position="467"/>
    </location>
</feature>
<dbReference type="PROSITE" id="PS50184">
    <property type="entry name" value="VWFC_2"/>
    <property type="match status" value="1"/>
</dbReference>
<dbReference type="Proteomes" id="UP001219518">
    <property type="component" value="Unassembled WGS sequence"/>
</dbReference>
<evidence type="ECO:0000313" key="5">
    <source>
        <dbReference type="Proteomes" id="UP001219518"/>
    </source>
</evidence>
<proteinExistence type="predicted"/>
<reference evidence="4" key="2">
    <citation type="journal article" date="2023" name="BMC Genomics">
        <title>Pest status, molecular evolution, and epigenetic factors derived from the genome assembly of Frankliniella fusca, a thysanopteran phytovirus vector.</title>
        <authorList>
            <person name="Catto M.A."/>
            <person name="Labadie P.E."/>
            <person name="Jacobson A.L."/>
            <person name="Kennedy G.G."/>
            <person name="Srinivasan R."/>
            <person name="Hunt B.G."/>
        </authorList>
    </citation>
    <scope>NUCLEOTIDE SEQUENCE</scope>
    <source>
        <strain evidence="4">PL_HMW_Pooled</strain>
    </source>
</reference>
<feature type="region of interest" description="Disordered" evidence="1">
    <location>
        <begin position="26"/>
        <end position="46"/>
    </location>
</feature>
<reference evidence="4" key="1">
    <citation type="submission" date="2021-07" db="EMBL/GenBank/DDBJ databases">
        <authorList>
            <person name="Catto M.A."/>
            <person name="Jacobson A."/>
            <person name="Kennedy G."/>
            <person name="Labadie P."/>
            <person name="Hunt B.G."/>
            <person name="Srinivasan R."/>
        </authorList>
    </citation>
    <scope>NUCLEOTIDE SEQUENCE</scope>
    <source>
        <strain evidence="4">PL_HMW_Pooled</strain>
        <tissue evidence="4">Head</tissue>
    </source>
</reference>
<keyword evidence="2" id="KW-0732">Signal</keyword>
<comment type="caution">
    <text evidence="4">The sequence shown here is derived from an EMBL/GenBank/DDBJ whole genome shotgun (WGS) entry which is preliminary data.</text>
</comment>
<feature type="compositionally biased region" description="Pro residues" evidence="1">
    <location>
        <begin position="450"/>
        <end position="467"/>
    </location>
</feature>
<evidence type="ECO:0000259" key="3">
    <source>
        <dbReference type="PROSITE" id="PS50184"/>
    </source>
</evidence>
<dbReference type="EMBL" id="JAHWGI010000292">
    <property type="protein sequence ID" value="KAK3912168.1"/>
    <property type="molecule type" value="Genomic_DNA"/>
</dbReference>
<dbReference type="AlphaFoldDB" id="A0AAE1LA72"/>
<evidence type="ECO:0000256" key="1">
    <source>
        <dbReference type="SAM" id="MobiDB-lite"/>
    </source>
</evidence>
<feature type="chain" id="PRO_5042053980" evidence="2">
    <location>
        <begin position="23"/>
        <end position="467"/>
    </location>
</feature>
<dbReference type="Gene3D" id="2.10.70.10">
    <property type="entry name" value="Complement Module, domain 1"/>
    <property type="match status" value="1"/>
</dbReference>
<organism evidence="4 5">
    <name type="scientific">Frankliniella fusca</name>
    <dbReference type="NCBI Taxonomy" id="407009"/>
    <lineage>
        <taxon>Eukaryota</taxon>
        <taxon>Metazoa</taxon>
        <taxon>Ecdysozoa</taxon>
        <taxon>Arthropoda</taxon>
        <taxon>Hexapoda</taxon>
        <taxon>Insecta</taxon>
        <taxon>Pterygota</taxon>
        <taxon>Neoptera</taxon>
        <taxon>Paraneoptera</taxon>
        <taxon>Thysanoptera</taxon>
        <taxon>Terebrantia</taxon>
        <taxon>Thripoidea</taxon>
        <taxon>Thripidae</taxon>
        <taxon>Frankliniella</taxon>
    </lineage>
</organism>
<feature type="domain" description="VWFC" evidence="3">
    <location>
        <begin position="293"/>
        <end position="370"/>
    </location>
</feature>
<keyword evidence="5" id="KW-1185">Reference proteome</keyword>
<accession>A0AAE1LA72</accession>
<evidence type="ECO:0000313" key="4">
    <source>
        <dbReference type="EMBL" id="KAK3912168.1"/>
    </source>
</evidence>
<feature type="compositionally biased region" description="Low complexity" evidence="1">
    <location>
        <begin position="432"/>
        <end position="449"/>
    </location>
</feature>